<comment type="catalytic activity">
    <reaction evidence="5">
        <text>chorismate + L-glutamine = 4-amino-4-deoxychorismate + L-glutamate</text>
        <dbReference type="Rhea" id="RHEA:11672"/>
        <dbReference type="ChEBI" id="CHEBI:29748"/>
        <dbReference type="ChEBI" id="CHEBI:29985"/>
        <dbReference type="ChEBI" id="CHEBI:58359"/>
        <dbReference type="ChEBI" id="CHEBI:58406"/>
        <dbReference type="EC" id="2.6.1.85"/>
    </reaction>
    <physiologicalReaction direction="left-to-right" evidence="5">
        <dbReference type="Rhea" id="RHEA:11673"/>
    </physiologicalReaction>
</comment>
<dbReference type="Proteomes" id="UP000094960">
    <property type="component" value="Chromosome"/>
</dbReference>
<dbReference type="InterPro" id="IPR005802">
    <property type="entry name" value="ADC_synth_comp_1"/>
</dbReference>
<dbReference type="Pfam" id="PF00117">
    <property type="entry name" value="GATase"/>
    <property type="match status" value="1"/>
</dbReference>
<dbReference type="Pfam" id="PF04715">
    <property type="entry name" value="Anth_synt_I_N"/>
    <property type="match status" value="1"/>
</dbReference>
<dbReference type="NCBIfam" id="TIGR00553">
    <property type="entry name" value="pabB"/>
    <property type="match status" value="1"/>
</dbReference>
<keyword evidence="4" id="KW-0315">Glutamine amidotransferase</keyword>
<dbReference type="PRINTS" id="PR00096">
    <property type="entry name" value="GATASE"/>
</dbReference>
<dbReference type="FunFam" id="3.40.50.880:FF:000003">
    <property type="entry name" value="Anthranilate synthase component II"/>
    <property type="match status" value="1"/>
</dbReference>
<dbReference type="NCBIfam" id="TIGR00566">
    <property type="entry name" value="trpG_papA"/>
    <property type="match status" value="1"/>
</dbReference>
<evidence type="ECO:0000256" key="4">
    <source>
        <dbReference type="ARBA" id="ARBA00022962"/>
    </source>
</evidence>
<dbReference type="EMBL" id="CP017248">
    <property type="protein sequence ID" value="AOR34519.1"/>
    <property type="molecule type" value="Genomic_DNA"/>
</dbReference>
<dbReference type="Gene3D" id="3.60.120.10">
    <property type="entry name" value="Anthranilate synthase"/>
    <property type="match status" value="1"/>
</dbReference>
<evidence type="ECO:0000259" key="9">
    <source>
        <dbReference type="Pfam" id="PF00425"/>
    </source>
</evidence>
<evidence type="ECO:0000256" key="5">
    <source>
        <dbReference type="ARBA" id="ARBA00052789"/>
    </source>
</evidence>
<dbReference type="AlphaFoldDB" id="A0A1D7YGP7"/>
<dbReference type="PRINTS" id="PR00099">
    <property type="entry name" value="CPSGATASE"/>
</dbReference>
<gene>
    <name evidence="11" type="ORF">BFF78_28820</name>
</gene>
<sequence>MRTLLIDNYDSFTYNLFQYIGEATGQPPVVVPNDTDWSRLSVEDFDAIVVSPGPGSPDRPRDFGISRQAITDSGLPVLGVCLGHQGIAQLFGAAVGLAPEPMHGRVSEVRHTGADVFKGLPSPFAAVRYHSLAAADLPDELEPLAWSDDGVVMGLRHREKPLWGVQFHPESIGSHFGREILANFRDLALAHHRARRSEEAAPYEVHVRRVDVLPDAEEVRRTCLPPTGATFWLDSSAVLPGATRFSFLGDDRGPLAEYVTYRVADGVVSVRHSDGRTTRTQQSFFTYLEEQLDRRRIPTPPGLPFEFNLGYVGYLGYELKAETIGEPTYRSPHPDAALLFTDRLIVLDHQDGCCYLLALDRWGEDNGARGWLRDMADRLTELADRIPAQRTPALAFGTAETPADFGPVVQARHDKDAYLKRIDECLKEIRNGESYEICLTNMVTAPTEATALPLYSALRGISPVPYGALLEFPELSVLSASPERFLTIGADGGVESKPIKGTRPRGGTAEEDERLRADLAGREKDRAENLMIVDLVRNDLNSVCAIGSVHVPRLFEVETYAPVHQLVSTIRGRLRPGTSAAACVRAAFPGGSMTGAPKKRTMEIIDRLEEGPRGVYSGALGWFSLSGAADLSIVIRTIVLAGGRAEFGVGGAIVALSDQEEEFTETVVKARAMLSALDGTTIGGAR</sequence>
<dbReference type="CDD" id="cd01743">
    <property type="entry name" value="GATase1_Anthranilate_Synthase"/>
    <property type="match status" value="1"/>
</dbReference>
<keyword evidence="3" id="KW-0808">Transferase</keyword>
<evidence type="ECO:0000259" key="8">
    <source>
        <dbReference type="Pfam" id="PF00117"/>
    </source>
</evidence>
<accession>A0A1D7YGP7</accession>
<feature type="domain" description="Glutamine amidotransferase" evidence="8">
    <location>
        <begin position="4"/>
        <end position="184"/>
    </location>
</feature>
<dbReference type="RefSeq" id="WP_069781068.1">
    <property type="nucleotide sequence ID" value="NZ_CP017248.1"/>
</dbReference>
<name>A0A1D7YGP7_9ACTN</name>
<dbReference type="Pfam" id="PF00425">
    <property type="entry name" value="Chorismate_bind"/>
    <property type="match status" value="1"/>
</dbReference>
<dbReference type="SUPFAM" id="SSF52317">
    <property type="entry name" value="Class I glutamine amidotransferase-like"/>
    <property type="match status" value="1"/>
</dbReference>
<evidence type="ECO:0000313" key="12">
    <source>
        <dbReference type="Proteomes" id="UP000094960"/>
    </source>
</evidence>
<dbReference type="GO" id="GO:0008153">
    <property type="term" value="P:4-aminobenzoate biosynthetic process"/>
    <property type="evidence" value="ECO:0007669"/>
    <property type="project" value="TreeGrafter"/>
</dbReference>
<keyword evidence="12" id="KW-1185">Reference proteome</keyword>
<proteinExistence type="inferred from homology"/>
<dbReference type="InterPro" id="IPR017926">
    <property type="entry name" value="GATASE"/>
</dbReference>
<dbReference type="PANTHER" id="PTHR11236:SF18">
    <property type="entry name" value="AMINODEOXYCHORISMATE SYNTHASE"/>
    <property type="match status" value="1"/>
</dbReference>
<dbReference type="InterPro" id="IPR005801">
    <property type="entry name" value="ADC_synthase"/>
</dbReference>
<organism evidence="11 12">
    <name type="scientific">Streptomyces fodineus</name>
    <dbReference type="NCBI Taxonomy" id="1904616"/>
    <lineage>
        <taxon>Bacteria</taxon>
        <taxon>Bacillati</taxon>
        <taxon>Actinomycetota</taxon>
        <taxon>Actinomycetes</taxon>
        <taxon>Kitasatosporales</taxon>
        <taxon>Streptomycetaceae</taxon>
        <taxon>Streptomyces</taxon>
    </lineage>
</organism>
<dbReference type="InterPro" id="IPR006221">
    <property type="entry name" value="TrpG/PapA_dom"/>
</dbReference>
<feature type="domain" description="Chorismate-utilising enzyme C-terminal" evidence="9">
    <location>
        <begin position="415"/>
        <end position="669"/>
    </location>
</feature>
<dbReference type="GO" id="GO:0009396">
    <property type="term" value="P:folic acid-containing compound biosynthetic process"/>
    <property type="evidence" value="ECO:0007669"/>
    <property type="project" value="InterPro"/>
</dbReference>
<dbReference type="SUPFAM" id="SSF56322">
    <property type="entry name" value="ADC synthase"/>
    <property type="match status" value="1"/>
</dbReference>
<evidence type="ECO:0000256" key="2">
    <source>
        <dbReference type="ARBA" id="ARBA00013139"/>
    </source>
</evidence>
<dbReference type="PANTHER" id="PTHR11236">
    <property type="entry name" value="AMINOBENZOATE/ANTHRANILATE SYNTHASE"/>
    <property type="match status" value="1"/>
</dbReference>
<dbReference type="InterPro" id="IPR019999">
    <property type="entry name" value="Anth_synth_I-like"/>
</dbReference>
<dbReference type="InterPro" id="IPR029062">
    <property type="entry name" value="Class_I_gatase-like"/>
</dbReference>
<dbReference type="PROSITE" id="PS51273">
    <property type="entry name" value="GATASE_TYPE_1"/>
    <property type="match status" value="1"/>
</dbReference>
<dbReference type="InterPro" id="IPR006805">
    <property type="entry name" value="Anth_synth_I_N"/>
</dbReference>
<evidence type="ECO:0000256" key="3">
    <source>
        <dbReference type="ARBA" id="ARBA00022679"/>
    </source>
</evidence>
<evidence type="ECO:0000313" key="11">
    <source>
        <dbReference type="EMBL" id="AOR34519.1"/>
    </source>
</evidence>
<evidence type="ECO:0000256" key="7">
    <source>
        <dbReference type="ARBA" id="ARBA00083979"/>
    </source>
</evidence>
<feature type="domain" description="Anthranilate synthase component I N-terminal" evidence="10">
    <location>
        <begin position="229"/>
        <end position="356"/>
    </location>
</feature>
<protein>
    <recommendedName>
        <fullName evidence="6">Aminodeoxychorismate synthase</fullName>
        <ecNumber evidence="2">2.6.1.85</ecNumber>
    </recommendedName>
    <alternativeName>
        <fullName evidence="7">4-amino-4-deoxychorismate synthase</fullName>
    </alternativeName>
</protein>
<reference evidence="12" key="1">
    <citation type="submission" date="2016-09" db="EMBL/GenBank/DDBJ databases">
        <title>Streptomyces puniciscabiei strain:TW1S1 Genome sequencing and assembly.</title>
        <authorList>
            <person name="Kim M.-K."/>
            <person name="Kim S.B."/>
        </authorList>
    </citation>
    <scope>NUCLEOTIDE SEQUENCE [LARGE SCALE GENOMIC DNA]</scope>
    <source>
        <strain evidence="12">TW1S1</strain>
    </source>
</reference>
<dbReference type="EC" id="2.6.1.85" evidence="2"/>
<evidence type="ECO:0000256" key="6">
    <source>
        <dbReference type="ARBA" id="ARBA00072983"/>
    </source>
</evidence>
<evidence type="ECO:0000259" key="10">
    <source>
        <dbReference type="Pfam" id="PF04715"/>
    </source>
</evidence>
<dbReference type="KEGG" id="spun:BFF78_28820"/>
<evidence type="ECO:0000256" key="1">
    <source>
        <dbReference type="ARBA" id="ARBA00005970"/>
    </source>
</evidence>
<dbReference type="GO" id="GO:0005737">
    <property type="term" value="C:cytoplasm"/>
    <property type="evidence" value="ECO:0007669"/>
    <property type="project" value="TreeGrafter"/>
</dbReference>
<dbReference type="Gene3D" id="3.40.50.880">
    <property type="match status" value="1"/>
</dbReference>
<dbReference type="PRINTS" id="PR00097">
    <property type="entry name" value="ANTSNTHASEII"/>
</dbReference>
<comment type="similarity">
    <text evidence="1">In the C-terminal section; belongs to the anthranilate synthase component I family.</text>
</comment>
<dbReference type="InterPro" id="IPR015890">
    <property type="entry name" value="Chorismate_C"/>
</dbReference>
<dbReference type="GO" id="GO:0046820">
    <property type="term" value="F:4-amino-4-deoxychorismate synthase activity"/>
    <property type="evidence" value="ECO:0007669"/>
    <property type="project" value="UniProtKB-EC"/>
</dbReference>
<dbReference type="GO" id="GO:0000162">
    <property type="term" value="P:L-tryptophan biosynthetic process"/>
    <property type="evidence" value="ECO:0007669"/>
    <property type="project" value="TreeGrafter"/>
</dbReference>